<dbReference type="AlphaFoldDB" id="A0A370V9Z0"/>
<dbReference type="GO" id="GO:0004519">
    <property type="term" value="F:endonuclease activity"/>
    <property type="evidence" value="ECO:0007669"/>
    <property type="project" value="InterPro"/>
</dbReference>
<name>A0A370V9Z0_9ESCH</name>
<dbReference type="GO" id="GO:0016887">
    <property type="term" value="F:ATP hydrolysis activity"/>
    <property type="evidence" value="ECO:0007669"/>
    <property type="project" value="InterPro"/>
</dbReference>
<dbReference type="InterPro" id="IPR046454">
    <property type="entry name" value="GpA_endonuclease"/>
</dbReference>
<dbReference type="InterPro" id="IPR027417">
    <property type="entry name" value="P-loop_NTPase"/>
</dbReference>
<evidence type="ECO:0000259" key="2">
    <source>
        <dbReference type="Pfam" id="PF05876"/>
    </source>
</evidence>
<sequence>MTELLNRVLQTIQPPKIQKTSEWIKSGVVKFCDGPNSGLDWVPFSFQCEPMDIAQERSTRKIVLQSCSQLLKTTVLQSIAFNIMANDPVSFGFASSSGSEIKKFKTGKFEPVVASSPVLSQLVTDKKNKEATNNSQQTELKNGTNIFWLNLNTPGNLRGTTMRVVLLDEVSNVSEDGDGEGNPIKLAEARTSTFGDDALIVVSSTPLYKLDLINREYMLSDQRRYFVTHTCGHEYTFEWEQVTFKFKQLSNGRAIPDSSTCKLICQHCEKEISEHTRHQMVNKGRWIATNPHGEKGVVGYQISRMYSPLNTIEQMTEKYADALYSFSLQTFWNNELGLPYENEYEKELEQIQLENLRDKSFNIHNIPSETLGITIGCDVQHDRLEATVLAFSEKNIWVLHHEFFYAHDCIKLESPAWKDFDKFARQQFRTVDGREIPTLAVFVDSSDGNSSNTVKKFTARWGKYHPIKGSSHQMAELFKNSVTGGYRQQILNVHEGKTTIRKLLNFMIDEENKHLAPTQILFSDSLPHDYMEQLNSEILKPAGGRLQWRLKPGVKRNETLDCLVYGMIAIQFSVANLGTTQPYRLLRENRARLIAKTNEVIQDLPTNEVINKPKAKPKRTTHNRGSSWFGK</sequence>
<evidence type="ECO:0000313" key="5">
    <source>
        <dbReference type="Proteomes" id="UP000254454"/>
    </source>
</evidence>
<dbReference type="EMBL" id="QONO01000061">
    <property type="protein sequence ID" value="RDR28189.1"/>
    <property type="molecule type" value="Genomic_DNA"/>
</dbReference>
<dbReference type="Pfam" id="PF05876">
    <property type="entry name" value="GpA_ATPase"/>
    <property type="match status" value="1"/>
</dbReference>
<evidence type="ECO:0000256" key="1">
    <source>
        <dbReference type="SAM" id="MobiDB-lite"/>
    </source>
</evidence>
<reference evidence="4 5" key="1">
    <citation type="submission" date="2018-06" db="EMBL/GenBank/DDBJ databases">
        <title>Recombination Drives Gene Content and Phenotype Evolution in Wild Type E. coli Strains.</title>
        <authorList>
            <person name="Field C.M."/>
            <person name="Silander O.K."/>
            <person name="Van Nimwegen E."/>
        </authorList>
    </citation>
    <scope>NUCLEOTIDE SEQUENCE [LARGE SCALE GENOMIC DNA]</scope>
    <source>
        <strain evidence="4 5">SC344</strain>
    </source>
</reference>
<evidence type="ECO:0000313" key="4">
    <source>
        <dbReference type="EMBL" id="RDR28189.1"/>
    </source>
</evidence>
<gene>
    <name evidence="4" type="ORF">C4A13_04569</name>
</gene>
<dbReference type="RefSeq" id="WP_258865574.1">
    <property type="nucleotide sequence ID" value="NZ_QONN01000073.1"/>
</dbReference>
<feature type="compositionally biased region" description="Basic residues" evidence="1">
    <location>
        <begin position="613"/>
        <end position="622"/>
    </location>
</feature>
<evidence type="ECO:0000259" key="3">
    <source>
        <dbReference type="Pfam" id="PF20454"/>
    </source>
</evidence>
<organism evidence="4 5">
    <name type="scientific">Escherichia marmotae</name>
    <dbReference type="NCBI Taxonomy" id="1499973"/>
    <lineage>
        <taxon>Bacteria</taxon>
        <taxon>Pseudomonadati</taxon>
        <taxon>Pseudomonadota</taxon>
        <taxon>Gammaproteobacteria</taxon>
        <taxon>Enterobacterales</taxon>
        <taxon>Enterobacteriaceae</taxon>
        <taxon>Escherichia</taxon>
    </lineage>
</organism>
<comment type="caution">
    <text evidence="4">The sequence shown here is derived from an EMBL/GenBank/DDBJ whole genome shotgun (WGS) entry which is preliminary data.</text>
</comment>
<dbReference type="InterPro" id="IPR046453">
    <property type="entry name" value="GpA_ATPase"/>
</dbReference>
<feature type="domain" description="Terminase large subunit GpA endonuclease" evidence="3">
    <location>
        <begin position="298"/>
        <end position="573"/>
    </location>
</feature>
<dbReference type="Proteomes" id="UP000254454">
    <property type="component" value="Unassembled WGS sequence"/>
</dbReference>
<proteinExistence type="predicted"/>
<protein>
    <submittedName>
        <fullName evidence="4">Phage terminase large subunit</fullName>
    </submittedName>
</protein>
<dbReference type="Gene3D" id="3.40.50.300">
    <property type="entry name" value="P-loop containing nucleotide triphosphate hydrolases"/>
    <property type="match status" value="1"/>
</dbReference>
<accession>A0A370V9Z0</accession>
<feature type="region of interest" description="Disordered" evidence="1">
    <location>
        <begin position="610"/>
        <end position="631"/>
    </location>
</feature>
<dbReference type="Pfam" id="PF20454">
    <property type="entry name" value="GpA_nuclease"/>
    <property type="match status" value="1"/>
</dbReference>
<feature type="domain" description="Phage terminase large subunit GpA ATPase" evidence="2">
    <location>
        <begin position="46"/>
        <end position="286"/>
    </location>
</feature>